<dbReference type="RefSeq" id="WP_135761886.1">
    <property type="nucleotide sequence ID" value="NZ_RQHW01000078.1"/>
</dbReference>
<organism evidence="2 3">
    <name type="scientific">Leptospira idonii</name>
    <dbReference type="NCBI Taxonomy" id="1193500"/>
    <lineage>
        <taxon>Bacteria</taxon>
        <taxon>Pseudomonadati</taxon>
        <taxon>Spirochaetota</taxon>
        <taxon>Spirochaetia</taxon>
        <taxon>Leptospirales</taxon>
        <taxon>Leptospiraceae</taxon>
        <taxon>Leptospira</taxon>
    </lineage>
</organism>
<feature type="transmembrane region" description="Helical" evidence="1">
    <location>
        <begin position="106"/>
        <end position="126"/>
    </location>
</feature>
<evidence type="ECO:0000313" key="2">
    <source>
        <dbReference type="EMBL" id="TGN17332.1"/>
    </source>
</evidence>
<name>A0A4R9LUB4_9LEPT</name>
<dbReference type="EMBL" id="RQHW01000078">
    <property type="protein sequence ID" value="TGN17332.1"/>
    <property type="molecule type" value="Genomic_DNA"/>
</dbReference>
<accession>A0A4R9LUB4</accession>
<feature type="transmembrane region" description="Helical" evidence="1">
    <location>
        <begin position="68"/>
        <end position="94"/>
    </location>
</feature>
<keyword evidence="1" id="KW-0472">Membrane</keyword>
<keyword evidence="1" id="KW-1133">Transmembrane helix</keyword>
<evidence type="ECO:0000313" key="3">
    <source>
        <dbReference type="Proteomes" id="UP000298058"/>
    </source>
</evidence>
<dbReference type="AlphaFoldDB" id="A0A4R9LUB4"/>
<feature type="transmembrane region" description="Helical" evidence="1">
    <location>
        <begin position="132"/>
        <end position="152"/>
    </location>
</feature>
<feature type="transmembrane region" description="Helical" evidence="1">
    <location>
        <begin position="39"/>
        <end position="56"/>
    </location>
</feature>
<dbReference type="Proteomes" id="UP000298058">
    <property type="component" value="Unassembled WGS sequence"/>
</dbReference>
<comment type="caution">
    <text evidence="2">The sequence shown here is derived from an EMBL/GenBank/DDBJ whole genome shotgun (WGS) entry which is preliminary data.</text>
</comment>
<keyword evidence="1" id="KW-0812">Transmembrane</keyword>
<proteinExistence type="predicted"/>
<keyword evidence="3" id="KW-1185">Reference proteome</keyword>
<gene>
    <name evidence="2" type="ORF">EHS15_17515</name>
</gene>
<reference evidence="2" key="1">
    <citation type="journal article" date="2019" name="PLoS Negl. Trop. Dis.">
        <title>Revisiting the worldwide diversity of Leptospira species in the environment.</title>
        <authorList>
            <person name="Vincent A.T."/>
            <person name="Schiettekatte O."/>
            <person name="Bourhy P."/>
            <person name="Veyrier F.J."/>
            <person name="Picardeau M."/>
        </authorList>
    </citation>
    <scope>NUCLEOTIDE SEQUENCE [LARGE SCALE GENOMIC DNA]</scope>
    <source>
        <strain evidence="2">201300427</strain>
    </source>
</reference>
<sequence>MRDLFYDFVDLLEILFLEPLRYAEEVNEIPFAVSKSSNWLFSILAALSISTGMSLLSPPYTISTISFLIFGFISNLIILRFFPFFFGIVLDYYVHSKARNIRIGTLISFARHAVVVFVLFGSVAMILQSLGIYGVGTGLFLLSFLFIVYAVLVGRGAKYIYDLKDKDAIRFSYTALGITLLFPFLLNLYTATTILQSFAGGF</sequence>
<protein>
    <recommendedName>
        <fullName evidence="4">Yip1 domain-containing protein</fullName>
    </recommendedName>
</protein>
<feature type="transmembrane region" description="Helical" evidence="1">
    <location>
        <begin position="173"/>
        <end position="199"/>
    </location>
</feature>
<evidence type="ECO:0000256" key="1">
    <source>
        <dbReference type="SAM" id="Phobius"/>
    </source>
</evidence>
<evidence type="ECO:0008006" key="4">
    <source>
        <dbReference type="Google" id="ProtNLM"/>
    </source>
</evidence>
<dbReference type="OrthoDB" id="345700at2"/>